<evidence type="ECO:0000256" key="2">
    <source>
        <dbReference type="ARBA" id="ARBA00023002"/>
    </source>
</evidence>
<dbReference type="AlphaFoldDB" id="A0A934VFC7"/>
<dbReference type="RefSeq" id="WP_200281231.1">
    <property type="nucleotide sequence ID" value="NZ_JAENII010000012.1"/>
</dbReference>
<dbReference type="SMART" id="SM00822">
    <property type="entry name" value="PKS_KR"/>
    <property type="match status" value="1"/>
</dbReference>
<evidence type="ECO:0000259" key="4">
    <source>
        <dbReference type="SMART" id="SM00822"/>
    </source>
</evidence>
<feature type="domain" description="Ketoreductase" evidence="4">
    <location>
        <begin position="3"/>
        <end position="161"/>
    </location>
</feature>
<dbReference type="EMBL" id="JAENII010000012">
    <property type="protein sequence ID" value="MBK1828229.1"/>
    <property type="molecule type" value="Genomic_DNA"/>
</dbReference>
<dbReference type="PANTHER" id="PTHR42760:SF133">
    <property type="entry name" value="3-OXOACYL-[ACYL-CARRIER-PROTEIN] REDUCTASE"/>
    <property type="match status" value="1"/>
</dbReference>
<accession>A0A934VFC7</accession>
<dbReference type="Pfam" id="PF00106">
    <property type="entry name" value="adh_short"/>
    <property type="match status" value="1"/>
</dbReference>
<comment type="similarity">
    <text evidence="1 3">Belongs to the short-chain dehydrogenases/reductases (SDR) family.</text>
</comment>
<dbReference type="InterPro" id="IPR020904">
    <property type="entry name" value="Sc_DH/Rdtase_CS"/>
</dbReference>
<dbReference type="Gene3D" id="3.40.50.720">
    <property type="entry name" value="NAD(P)-binding Rossmann-like Domain"/>
    <property type="match status" value="1"/>
</dbReference>
<evidence type="ECO:0000313" key="6">
    <source>
        <dbReference type="Proteomes" id="UP000658278"/>
    </source>
</evidence>
<gene>
    <name evidence="5" type="ORF">JIN81_14440</name>
</gene>
<dbReference type="SUPFAM" id="SSF51735">
    <property type="entry name" value="NAD(P)-binding Rossmann-fold domains"/>
    <property type="match status" value="1"/>
</dbReference>
<keyword evidence="2" id="KW-0560">Oxidoreductase</keyword>
<name>A0A934VFC7_9BACT</name>
<dbReference type="GO" id="GO:0016616">
    <property type="term" value="F:oxidoreductase activity, acting on the CH-OH group of donors, NAD or NADP as acceptor"/>
    <property type="evidence" value="ECO:0007669"/>
    <property type="project" value="TreeGrafter"/>
</dbReference>
<dbReference type="PROSITE" id="PS00061">
    <property type="entry name" value="ADH_SHORT"/>
    <property type="match status" value="1"/>
</dbReference>
<dbReference type="PRINTS" id="PR00081">
    <property type="entry name" value="GDHRDH"/>
</dbReference>
<evidence type="ECO:0000313" key="5">
    <source>
        <dbReference type="EMBL" id="MBK1828229.1"/>
    </source>
</evidence>
<dbReference type="Proteomes" id="UP000658278">
    <property type="component" value="Unassembled WGS sequence"/>
</dbReference>
<dbReference type="PANTHER" id="PTHR42760">
    <property type="entry name" value="SHORT-CHAIN DEHYDROGENASES/REDUCTASES FAMILY MEMBER"/>
    <property type="match status" value="1"/>
</dbReference>
<dbReference type="InterPro" id="IPR036291">
    <property type="entry name" value="NAD(P)-bd_dom_sf"/>
</dbReference>
<dbReference type="InterPro" id="IPR002347">
    <property type="entry name" value="SDR_fam"/>
</dbReference>
<keyword evidence="6" id="KW-1185">Reference proteome</keyword>
<evidence type="ECO:0000256" key="1">
    <source>
        <dbReference type="ARBA" id="ARBA00006484"/>
    </source>
</evidence>
<sequence length="214" mass="23533">MNERVLITGGEGDLAAAIADTFRRAGFDVRNPGRRELDVSSPESVSDYFSSAAPIDLLIANAGCAENGLLARTTESAWDRQFEINLHGAFRCARAALRPMVKRRHGHLIFLSSYSALHPPAGQVAYASAKAGLLGLSQSLAQEVGPANIRSNVILPGFLETKMTRDLPQARREQVLQDHRLERFNTLEATAEFILHLHRSMPHTSGQCFQLDSR</sequence>
<dbReference type="InterPro" id="IPR057326">
    <property type="entry name" value="KR_dom"/>
</dbReference>
<dbReference type="PRINTS" id="PR00080">
    <property type="entry name" value="SDRFAMILY"/>
</dbReference>
<proteinExistence type="inferred from homology"/>
<organism evidence="5 6">
    <name type="scientific">Haloferula rosea</name>
    <dbReference type="NCBI Taxonomy" id="490093"/>
    <lineage>
        <taxon>Bacteria</taxon>
        <taxon>Pseudomonadati</taxon>
        <taxon>Verrucomicrobiota</taxon>
        <taxon>Verrucomicrobiia</taxon>
        <taxon>Verrucomicrobiales</taxon>
        <taxon>Verrucomicrobiaceae</taxon>
        <taxon>Haloferula</taxon>
    </lineage>
</organism>
<comment type="caution">
    <text evidence="5">The sequence shown here is derived from an EMBL/GenBank/DDBJ whole genome shotgun (WGS) entry which is preliminary data.</text>
</comment>
<evidence type="ECO:0000256" key="3">
    <source>
        <dbReference type="RuleBase" id="RU000363"/>
    </source>
</evidence>
<reference evidence="5" key="1">
    <citation type="submission" date="2021-01" db="EMBL/GenBank/DDBJ databases">
        <title>Modified the classification status of verrucomicrobia.</title>
        <authorList>
            <person name="Feng X."/>
        </authorList>
    </citation>
    <scope>NUCLEOTIDE SEQUENCE</scope>
    <source>
        <strain evidence="5">KCTC 22201</strain>
    </source>
</reference>
<protein>
    <submittedName>
        <fullName evidence="5">SDR family NAD(P)-dependent oxidoreductase</fullName>
    </submittedName>
</protein>